<dbReference type="SUPFAM" id="SSF46600">
    <property type="entry name" value="C-terminal UvrC-binding domain of UvrB"/>
    <property type="match status" value="1"/>
</dbReference>
<dbReference type="PANTHER" id="PTHR30562">
    <property type="entry name" value="UVRC/OXIDOREDUCTASE"/>
    <property type="match status" value="1"/>
</dbReference>
<dbReference type="Gene3D" id="4.10.860.10">
    <property type="entry name" value="UVR domain"/>
    <property type="match status" value="1"/>
</dbReference>
<keyword evidence="1" id="KW-0963">Cytoplasm</keyword>
<dbReference type="CDD" id="cd10434">
    <property type="entry name" value="GIY-YIG_UvrC_Cho"/>
    <property type="match status" value="1"/>
</dbReference>
<evidence type="ECO:0000259" key="6">
    <source>
        <dbReference type="PROSITE" id="PS50151"/>
    </source>
</evidence>
<dbReference type="InterPro" id="IPR001162">
    <property type="entry name" value="UvrC_RNase_H_dom"/>
</dbReference>
<evidence type="ECO:0000313" key="10">
    <source>
        <dbReference type="Proteomes" id="UP000176593"/>
    </source>
</evidence>
<protein>
    <recommendedName>
        <fullName evidence="11">Excinuclease ABC subunit C</fullName>
    </recommendedName>
</protein>
<dbReference type="PROSITE" id="PS50151">
    <property type="entry name" value="UVR"/>
    <property type="match status" value="1"/>
</dbReference>
<dbReference type="PANTHER" id="PTHR30562:SF1">
    <property type="entry name" value="UVRABC SYSTEM PROTEIN C"/>
    <property type="match status" value="1"/>
</dbReference>
<dbReference type="InterPro" id="IPR036876">
    <property type="entry name" value="UVR_dom_sf"/>
</dbReference>
<feature type="domain" description="GIY-YIG" evidence="7">
    <location>
        <begin position="15"/>
        <end position="93"/>
    </location>
</feature>
<dbReference type="PROSITE" id="PS50164">
    <property type="entry name" value="GIY_YIG"/>
    <property type="match status" value="1"/>
</dbReference>
<evidence type="ECO:0000313" key="9">
    <source>
        <dbReference type="EMBL" id="OGL86709.1"/>
    </source>
</evidence>
<keyword evidence="2" id="KW-0227">DNA damage</keyword>
<name>A0A1F7V882_9BACT</name>
<dbReference type="SUPFAM" id="SSF82771">
    <property type="entry name" value="GIY-YIG endonuclease"/>
    <property type="match status" value="1"/>
</dbReference>
<feature type="domain" description="UvrC family homology region profile" evidence="8">
    <location>
        <begin position="204"/>
        <end position="365"/>
    </location>
</feature>
<evidence type="ECO:0000256" key="1">
    <source>
        <dbReference type="ARBA" id="ARBA00022490"/>
    </source>
</evidence>
<dbReference type="PROSITE" id="PS50165">
    <property type="entry name" value="UVRC"/>
    <property type="match status" value="1"/>
</dbReference>
<dbReference type="InterPro" id="IPR050066">
    <property type="entry name" value="UvrABC_protein_C"/>
</dbReference>
<dbReference type="EMBL" id="MGEQ01000007">
    <property type="protein sequence ID" value="OGL86709.1"/>
    <property type="molecule type" value="Genomic_DNA"/>
</dbReference>
<evidence type="ECO:0000256" key="2">
    <source>
        <dbReference type="ARBA" id="ARBA00022763"/>
    </source>
</evidence>
<feature type="domain" description="UVR" evidence="6">
    <location>
        <begin position="216"/>
        <end position="251"/>
    </location>
</feature>
<dbReference type="AlphaFoldDB" id="A0A1F7V882"/>
<dbReference type="InterPro" id="IPR001943">
    <property type="entry name" value="UVR_dom"/>
</dbReference>
<proteinExistence type="predicted"/>
<gene>
    <name evidence="9" type="ORF">A3I41_05250</name>
</gene>
<evidence type="ECO:0000256" key="3">
    <source>
        <dbReference type="ARBA" id="ARBA00022769"/>
    </source>
</evidence>
<sequence length="433" mass="49660">MITDPIKIKNGALPDGPGVYFYFDKANQLLYVGKATSLKSRVGSYFSNKRLDPRISEMVSHIIRIDYIETPSVLEALVLEANQIKAKKPKYNILQRDDKSYLYLCITNEDFPRPVFLRGHELEKFGVKPFDKELSREAKKKFLRVFGPYTSGVSLKRALELIRPMITWSMCEPNAKRACFDYQLKKCPGVCVGAISKKEYRHTIKQLIQFFEGKKTAIVRDMTKEMNAASRALRFEAAALLRKKIFALEHIRDVALLTKEDYALPIEKLSGDTIDFDGRIEAYDNSNISGTSPVASMTVFLDGKPAKHLYRKFKIKTVVGANDVATMEEVLRRRLARLGTKGWERPEVMIIDGGEPQVNRVQEVLDELHLEIPIIGIAKGFDRKQDRLVFDRTNKDLARAAVRGKEIFQRVRDEVHRFAITFHRARRSKNFLP</sequence>
<evidence type="ECO:0000256" key="5">
    <source>
        <dbReference type="ARBA" id="ARBA00023204"/>
    </source>
</evidence>
<keyword evidence="4" id="KW-0267">Excision nuclease</keyword>
<organism evidence="9 10">
    <name type="scientific">Candidatus Uhrbacteria bacterium RIFCSPLOWO2_02_FULL_48_18</name>
    <dbReference type="NCBI Taxonomy" id="1802408"/>
    <lineage>
        <taxon>Bacteria</taxon>
        <taxon>Candidatus Uhriibacteriota</taxon>
    </lineage>
</organism>
<dbReference type="SMART" id="SM00465">
    <property type="entry name" value="GIYc"/>
    <property type="match status" value="1"/>
</dbReference>
<dbReference type="Pfam" id="PF02151">
    <property type="entry name" value="UVR"/>
    <property type="match status" value="1"/>
</dbReference>
<dbReference type="Pfam" id="PF08459">
    <property type="entry name" value="UvrC_RNaseH_dom"/>
    <property type="match status" value="1"/>
</dbReference>
<keyword evidence="3" id="KW-0228">DNA excision</keyword>
<dbReference type="Gene3D" id="3.40.1440.10">
    <property type="entry name" value="GIY-YIG endonuclease"/>
    <property type="match status" value="1"/>
</dbReference>
<evidence type="ECO:0000256" key="4">
    <source>
        <dbReference type="ARBA" id="ARBA00022881"/>
    </source>
</evidence>
<evidence type="ECO:0008006" key="11">
    <source>
        <dbReference type="Google" id="ProtNLM"/>
    </source>
</evidence>
<evidence type="ECO:0000259" key="8">
    <source>
        <dbReference type="PROSITE" id="PS50165"/>
    </source>
</evidence>
<dbReference type="InterPro" id="IPR035901">
    <property type="entry name" value="GIY-YIG_endonuc_sf"/>
</dbReference>
<dbReference type="InterPro" id="IPR038476">
    <property type="entry name" value="UvrC_RNase_H_dom_sf"/>
</dbReference>
<dbReference type="GO" id="GO:0009380">
    <property type="term" value="C:excinuclease repair complex"/>
    <property type="evidence" value="ECO:0007669"/>
    <property type="project" value="TreeGrafter"/>
</dbReference>
<dbReference type="Gene3D" id="3.30.420.340">
    <property type="entry name" value="UvrC, RNAse H endonuclease domain"/>
    <property type="match status" value="1"/>
</dbReference>
<accession>A0A1F7V882</accession>
<reference evidence="9 10" key="1">
    <citation type="journal article" date="2016" name="Nat. Commun.">
        <title>Thousands of microbial genomes shed light on interconnected biogeochemical processes in an aquifer system.</title>
        <authorList>
            <person name="Anantharaman K."/>
            <person name="Brown C.T."/>
            <person name="Hug L.A."/>
            <person name="Sharon I."/>
            <person name="Castelle C.J."/>
            <person name="Probst A.J."/>
            <person name="Thomas B.C."/>
            <person name="Singh A."/>
            <person name="Wilkins M.J."/>
            <person name="Karaoz U."/>
            <person name="Brodie E.L."/>
            <person name="Williams K.H."/>
            <person name="Hubbard S.S."/>
            <person name="Banfield J.F."/>
        </authorList>
    </citation>
    <scope>NUCLEOTIDE SEQUENCE [LARGE SCALE GENOMIC DNA]</scope>
</reference>
<dbReference type="GO" id="GO:0006289">
    <property type="term" value="P:nucleotide-excision repair"/>
    <property type="evidence" value="ECO:0007669"/>
    <property type="project" value="InterPro"/>
</dbReference>
<dbReference type="GO" id="GO:0009381">
    <property type="term" value="F:excinuclease ABC activity"/>
    <property type="evidence" value="ECO:0007669"/>
    <property type="project" value="InterPro"/>
</dbReference>
<comment type="caution">
    <text evidence="9">The sequence shown here is derived from an EMBL/GenBank/DDBJ whole genome shotgun (WGS) entry which is preliminary data.</text>
</comment>
<dbReference type="FunFam" id="3.40.1440.10:FF:000001">
    <property type="entry name" value="UvrABC system protein C"/>
    <property type="match status" value="1"/>
</dbReference>
<dbReference type="InterPro" id="IPR047296">
    <property type="entry name" value="GIY-YIG_UvrC_Cho"/>
</dbReference>
<dbReference type="InterPro" id="IPR000305">
    <property type="entry name" value="GIY-YIG_endonuc"/>
</dbReference>
<keyword evidence="5" id="KW-0234">DNA repair</keyword>
<evidence type="ECO:0000259" key="7">
    <source>
        <dbReference type="PROSITE" id="PS50164"/>
    </source>
</evidence>
<dbReference type="Pfam" id="PF01541">
    <property type="entry name" value="GIY-YIG"/>
    <property type="match status" value="1"/>
</dbReference>
<dbReference type="Proteomes" id="UP000176593">
    <property type="component" value="Unassembled WGS sequence"/>
</dbReference>